<dbReference type="SUPFAM" id="SSF52540">
    <property type="entry name" value="P-loop containing nucleoside triphosphate hydrolases"/>
    <property type="match status" value="1"/>
</dbReference>
<evidence type="ECO:0000256" key="2">
    <source>
        <dbReference type="ARBA" id="ARBA00034617"/>
    </source>
</evidence>
<protein>
    <recommendedName>
        <fullName evidence="6">Helicase HerA central domain-containing protein</fullName>
    </recommendedName>
</protein>
<name>Q9HLR6_THEAC</name>
<dbReference type="EnsemblBacteria" id="CAC11306">
    <property type="protein sequence ID" value="CAC11306"/>
    <property type="gene ID" value="CAC11306"/>
</dbReference>
<sequence>MRGVQGSGYEIGYTVGDNRSESFMFVVNPEIQVKKWEYVYILAYEDLILGRVEDLVSRSDLLNDRIDYNSVRKYSENRMNDNVDLCVVRIIGSVKDGKISRSRYLIRPGQPVYRAGKDVLENILKFDDDRSLFLGHLADQPDVKVFANINGLRRHLAIIAQTGAGKSHTAGVIMEELLKKGASIIVLDPHADYVLMKNSQNQIYRDSIRVFRTPMSTGRYTDKLGKVDEFTIRFQDLNYEEVCDIMGIHENYVNQSNVVKKIMEELHGRKDVDEFIEKSESVDVEHRITARIKYLRRIRNIFGSRTTDIGEYLAPARMSVIDLSGLDQSLANYFAYRVISQVYDAKTAGSFEYPVFLFIEEAHNFAPPEKNRGGGASKMLYDLVKKIAAEGRKFGIFLAIITQRPGKIDQDVLSQCNSQIILRITNPVDQKAILESSENMSASLMEDLPSLDIGEAIIIGEIVKMPTIAKIRQRETEEGGVDVDITELLKKAREEAEKMRDPSAIKDRTRKLLE</sequence>
<reference evidence="7 8" key="1">
    <citation type="journal article" date="2000" name="Nature">
        <title>The genome sequence of the thermoacidophilic scavenger Thermoplasma acidophilum.</title>
        <authorList>
            <person name="Ruepp A."/>
            <person name="Graml W."/>
            <person name="Santos-Martinez M.L."/>
            <person name="Koretke K.K."/>
            <person name="Volker C."/>
            <person name="Mewes H.W."/>
            <person name="Frishman D."/>
            <person name="Stocker S."/>
            <person name="Lupas A.N."/>
            <person name="Baumeister W."/>
        </authorList>
    </citation>
    <scope>NUCLEOTIDE SEQUENCE [LARGE SCALE GENOMIC DNA]</scope>
    <source>
        <strain evidence="8">ATCC 25905 / DSM 1728 / JCM 9062 / NBRC 15155 / AMRC-C165</strain>
    </source>
</reference>
<evidence type="ECO:0000256" key="4">
    <source>
        <dbReference type="ARBA" id="ARBA00048988"/>
    </source>
</evidence>
<dbReference type="GO" id="GO:0043139">
    <property type="term" value="F:5'-3' DNA helicase activity"/>
    <property type="evidence" value="ECO:0007669"/>
    <property type="project" value="UniProtKB-EC"/>
</dbReference>
<comment type="catalytic activity">
    <reaction evidence="3">
        <text>ATP + H2O = ADP + phosphate + H(+)</text>
        <dbReference type="Rhea" id="RHEA:13065"/>
        <dbReference type="ChEBI" id="CHEBI:15377"/>
        <dbReference type="ChEBI" id="CHEBI:15378"/>
        <dbReference type="ChEBI" id="CHEBI:30616"/>
        <dbReference type="ChEBI" id="CHEBI:43474"/>
        <dbReference type="ChEBI" id="CHEBI:456216"/>
        <dbReference type="EC" id="5.6.2.3"/>
    </reaction>
</comment>
<gene>
    <name evidence="7" type="ordered locus">Ta0159</name>
</gene>
<dbReference type="PaxDb" id="273075-Ta0159"/>
<dbReference type="eggNOG" id="arCOG00280">
    <property type="taxonomic scope" value="Archaea"/>
</dbReference>
<evidence type="ECO:0000313" key="8">
    <source>
        <dbReference type="Proteomes" id="UP000001024"/>
    </source>
</evidence>
<evidence type="ECO:0000313" key="7">
    <source>
        <dbReference type="EMBL" id="CAC11306.1"/>
    </source>
</evidence>
<dbReference type="InParanoid" id="Q9HLR6"/>
<dbReference type="KEGG" id="tac:Ta0159"/>
<evidence type="ECO:0000256" key="3">
    <source>
        <dbReference type="ARBA" id="ARBA00048954"/>
    </source>
</evidence>
<accession>Q9HLR6</accession>
<dbReference type="Pfam" id="PF01935">
    <property type="entry name" value="DUF87"/>
    <property type="match status" value="1"/>
</dbReference>
<comment type="catalytic activity">
    <reaction evidence="4">
        <text>ATP + H2O = ADP + phosphate + H(+)</text>
        <dbReference type="Rhea" id="RHEA:13065"/>
        <dbReference type="ChEBI" id="CHEBI:15377"/>
        <dbReference type="ChEBI" id="CHEBI:15378"/>
        <dbReference type="ChEBI" id="CHEBI:30616"/>
        <dbReference type="ChEBI" id="CHEBI:43474"/>
        <dbReference type="ChEBI" id="CHEBI:456216"/>
        <dbReference type="EC" id="5.6.2.4"/>
    </reaction>
</comment>
<dbReference type="HOGENOM" id="CLU_023842_2_0_2"/>
<feature type="region of interest" description="Disordered" evidence="5">
    <location>
        <begin position="493"/>
        <end position="514"/>
    </location>
</feature>
<evidence type="ECO:0000256" key="5">
    <source>
        <dbReference type="SAM" id="MobiDB-lite"/>
    </source>
</evidence>
<dbReference type="InterPro" id="IPR008571">
    <property type="entry name" value="HerA-like"/>
</dbReference>
<evidence type="ECO:0000256" key="1">
    <source>
        <dbReference type="ARBA" id="ARBA00007816"/>
    </source>
</evidence>
<dbReference type="PANTHER" id="PTHR42957">
    <property type="entry name" value="HELICASE MJ1565-RELATED"/>
    <property type="match status" value="1"/>
</dbReference>
<organism evidence="7 8">
    <name type="scientific">Thermoplasma acidophilum (strain ATCC 25905 / DSM 1728 / JCM 9062 / NBRC 15155 / AMRC-C165)</name>
    <dbReference type="NCBI Taxonomy" id="273075"/>
    <lineage>
        <taxon>Archaea</taxon>
        <taxon>Methanobacteriati</taxon>
        <taxon>Thermoplasmatota</taxon>
        <taxon>Thermoplasmata</taxon>
        <taxon>Thermoplasmatales</taxon>
        <taxon>Thermoplasmataceae</taxon>
        <taxon>Thermoplasma</taxon>
    </lineage>
</organism>
<comment type="catalytic activity">
    <reaction evidence="2">
        <text>Couples ATP hydrolysis with the unwinding of duplex DNA by translocating in the 3'-5' direction.</text>
        <dbReference type="EC" id="5.6.2.4"/>
    </reaction>
</comment>
<keyword evidence="8" id="KW-1185">Reference proteome</keyword>
<dbReference type="InterPro" id="IPR027417">
    <property type="entry name" value="P-loop_NTPase"/>
</dbReference>
<dbReference type="InterPro" id="IPR002789">
    <property type="entry name" value="HerA_central"/>
</dbReference>
<dbReference type="GO" id="GO:0043138">
    <property type="term" value="F:3'-5' DNA helicase activity"/>
    <property type="evidence" value="ECO:0007669"/>
    <property type="project" value="UniProtKB-EC"/>
</dbReference>
<feature type="domain" description="Helicase HerA central" evidence="6">
    <location>
        <begin position="133"/>
        <end position="340"/>
    </location>
</feature>
<dbReference type="STRING" id="273075.gene:9571374"/>
<comment type="similarity">
    <text evidence="1">Belongs to the HerA family.</text>
</comment>
<dbReference type="Gene3D" id="3.40.50.300">
    <property type="entry name" value="P-loop containing nucleotide triphosphate hydrolases"/>
    <property type="match status" value="2"/>
</dbReference>
<dbReference type="PANTHER" id="PTHR42957:SF1">
    <property type="entry name" value="HELICASE MJ1565-RELATED"/>
    <property type="match status" value="1"/>
</dbReference>
<evidence type="ECO:0000259" key="6">
    <source>
        <dbReference type="Pfam" id="PF01935"/>
    </source>
</evidence>
<dbReference type="EMBL" id="AL445063">
    <property type="protein sequence ID" value="CAC11306.1"/>
    <property type="molecule type" value="Genomic_DNA"/>
</dbReference>
<dbReference type="AlphaFoldDB" id="Q9HLR6"/>
<proteinExistence type="inferred from homology"/>
<dbReference type="Proteomes" id="UP000001024">
    <property type="component" value="Chromosome"/>
</dbReference>